<name>A0A0F9TCK3_9ZZZZ</name>
<proteinExistence type="predicted"/>
<sequence>MKEYPDQPEELLAPDSRRALIEDVLKDNLPECEINFWFIHSVYFANMIDEIARKVAGDN</sequence>
<gene>
    <name evidence="1" type="ORF">LCGC14_0409040</name>
</gene>
<dbReference type="EMBL" id="LAZR01000358">
    <property type="protein sequence ID" value="KKN72662.1"/>
    <property type="molecule type" value="Genomic_DNA"/>
</dbReference>
<accession>A0A0F9TCK3</accession>
<comment type="caution">
    <text evidence="1">The sequence shown here is derived from an EMBL/GenBank/DDBJ whole genome shotgun (WGS) entry which is preliminary data.</text>
</comment>
<reference evidence="1" key="1">
    <citation type="journal article" date="2015" name="Nature">
        <title>Complex archaea that bridge the gap between prokaryotes and eukaryotes.</title>
        <authorList>
            <person name="Spang A."/>
            <person name="Saw J.H."/>
            <person name="Jorgensen S.L."/>
            <person name="Zaremba-Niedzwiedzka K."/>
            <person name="Martijn J."/>
            <person name="Lind A.E."/>
            <person name="van Eijk R."/>
            <person name="Schleper C."/>
            <person name="Guy L."/>
            <person name="Ettema T.J."/>
        </authorList>
    </citation>
    <scope>NUCLEOTIDE SEQUENCE</scope>
</reference>
<protein>
    <submittedName>
        <fullName evidence="1">Uncharacterized protein</fullName>
    </submittedName>
</protein>
<dbReference type="AlphaFoldDB" id="A0A0F9TCK3"/>
<organism evidence="1">
    <name type="scientific">marine sediment metagenome</name>
    <dbReference type="NCBI Taxonomy" id="412755"/>
    <lineage>
        <taxon>unclassified sequences</taxon>
        <taxon>metagenomes</taxon>
        <taxon>ecological metagenomes</taxon>
    </lineage>
</organism>
<evidence type="ECO:0000313" key="1">
    <source>
        <dbReference type="EMBL" id="KKN72662.1"/>
    </source>
</evidence>